<dbReference type="AlphaFoldDB" id="A0AA94EE61"/>
<protein>
    <submittedName>
        <fullName evidence="2">Signaling protein</fullName>
    </submittedName>
</protein>
<keyword evidence="3" id="KW-1185">Reference proteome</keyword>
<keyword evidence="1" id="KW-0812">Transmembrane</keyword>
<comment type="caution">
    <text evidence="2">The sequence shown here is derived from an EMBL/GenBank/DDBJ whole genome shotgun (WGS) entry which is preliminary data.</text>
</comment>
<gene>
    <name evidence="2" type="ORF">CWE23_13595</name>
</gene>
<reference evidence="3" key="1">
    <citation type="journal article" date="2018" name="Front. Microbiol.">
        <title>Genome-Based Analysis Reveals the Taxonomy and Diversity of the Family Idiomarinaceae.</title>
        <authorList>
            <person name="Liu Y."/>
            <person name="Lai Q."/>
            <person name="Shao Z."/>
        </authorList>
    </citation>
    <scope>NUCLEOTIDE SEQUENCE [LARGE SCALE GENOMIC DNA]</scope>
    <source>
        <strain evidence="3">SN-14</strain>
    </source>
</reference>
<evidence type="ECO:0000313" key="2">
    <source>
        <dbReference type="EMBL" id="RUO39710.1"/>
    </source>
</evidence>
<keyword evidence="1" id="KW-0472">Membrane</keyword>
<keyword evidence="1" id="KW-1133">Transmembrane helix</keyword>
<dbReference type="Proteomes" id="UP000286680">
    <property type="component" value="Unassembled WGS sequence"/>
</dbReference>
<evidence type="ECO:0000313" key="3">
    <source>
        <dbReference type="Proteomes" id="UP000286680"/>
    </source>
</evidence>
<sequence>MDLKRRLFPIGIALFLIAMLFVSWTPNWESGEFLRSTKPYVSFDYQFEPSPTQLLRDVAEDVDNRLDVRHEWHKVSEREAQYDVVIQLIESGSAVQLDATLYRNDERFEHIVVRGESEVKNELADRLVRLLTDRIESDHAQQSTSPD</sequence>
<name>A0AA94EE61_9GAMM</name>
<dbReference type="EMBL" id="PIPS01000006">
    <property type="protein sequence ID" value="RUO39710.1"/>
    <property type="molecule type" value="Genomic_DNA"/>
</dbReference>
<evidence type="ECO:0000256" key="1">
    <source>
        <dbReference type="SAM" id="Phobius"/>
    </source>
</evidence>
<dbReference type="RefSeq" id="WP_105306977.1">
    <property type="nucleotide sequence ID" value="NZ_PIPS01000006.1"/>
</dbReference>
<proteinExistence type="predicted"/>
<organism evidence="2 3">
    <name type="scientific">Idiomarina aquatica</name>
    <dbReference type="NCBI Taxonomy" id="1327752"/>
    <lineage>
        <taxon>Bacteria</taxon>
        <taxon>Pseudomonadati</taxon>
        <taxon>Pseudomonadota</taxon>
        <taxon>Gammaproteobacteria</taxon>
        <taxon>Alteromonadales</taxon>
        <taxon>Idiomarinaceae</taxon>
        <taxon>Idiomarina</taxon>
    </lineage>
</organism>
<feature type="transmembrane region" description="Helical" evidence="1">
    <location>
        <begin position="7"/>
        <end position="25"/>
    </location>
</feature>
<accession>A0AA94EE61</accession>